<proteinExistence type="predicted"/>
<protein>
    <submittedName>
        <fullName evidence="4">Zinc-ribbon domain-containing protein</fullName>
    </submittedName>
</protein>
<dbReference type="AlphaFoldDB" id="A0AAP2RLL5"/>
<evidence type="ECO:0000256" key="2">
    <source>
        <dbReference type="SAM" id="Phobius"/>
    </source>
</evidence>
<dbReference type="Pfam" id="PF13240">
    <property type="entry name" value="Zn_Ribbon_1"/>
    <property type="match status" value="1"/>
</dbReference>
<feature type="transmembrane region" description="Helical" evidence="2">
    <location>
        <begin position="117"/>
        <end position="140"/>
    </location>
</feature>
<reference evidence="4 5" key="1">
    <citation type="submission" date="2021-11" db="EMBL/GenBank/DDBJ databases">
        <title>Lacrimispora sp. nov. NSJ-141 isolated from human feces.</title>
        <authorList>
            <person name="Abdugheni R."/>
        </authorList>
    </citation>
    <scope>NUCLEOTIDE SEQUENCE [LARGE SCALE GENOMIC DNA]</scope>
    <source>
        <strain evidence="4 5">NSJ-141</strain>
    </source>
</reference>
<dbReference type="InterPro" id="IPR026870">
    <property type="entry name" value="Zinc_ribbon_dom"/>
</dbReference>
<accession>A0AAP2RLL5</accession>
<keyword evidence="2" id="KW-1133">Transmembrane helix</keyword>
<keyword evidence="2" id="KW-0812">Transmembrane</keyword>
<keyword evidence="5" id="KW-1185">Reference proteome</keyword>
<evidence type="ECO:0000259" key="3">
    <source>
        <dbReference type="Pfam" id="PF13240"/>
    </source>
</evidence>
<dbReference type="SUPFAM" id="SSF48452">
    <property type="entry name" value="TPR-like"/>
    <property type="match status" value="1"/>
</dbReference>
<feature type="domain" description="Zinc-ribbon" evidence="3">
    <location>
        <begin position="2"/>
        <end position="24"/>
    </location>
</feature>
<dbReference type="Proteomes" id="UP001299265">
    <property type="component" value="Unassembled WGS sequence"/>
</dbReference>
<evidence type="ECO:0000313" key="4">
    <source>
        <dbReference type="EMBL" id="MCD2493358.1"/>
    </source>
</evidence>
<name>A0AAP2RLL5_9FIRM</name>
<comment type="caution">
    <text evidence="4">The sequence shown here is derived from an EMBL/GenBank/DDBJ whole genome shotgun (WGS) entry which is preliminary data.</text>
</comment>
<organism evidence="4 5">
    <name type="scientific">Lientehia hominis</name>
    <dbReference type="NCBI Taxonomy" id="2897778"/>
    <lineage>
        <taxon>Bacteria</taxon>
        <taxon>Bacillati</taxon>
        <taxon>Bacillota</taxon>
        <taxon>Clostridia</taxon>
        <taxon>Lachnospirales</taxon>
        <taxon>Lachnospiraceae</taxon>
        <taxon>Lientehia</taxon>
    </lineage>
</organism>
<dbReference type="EMBL" id="JAJNOR010000007">
    <property type="protein sequence ID" value="MCD2493358.1"/>
    <property type="molecule type" value="Genomic_DNA"/>
</dbReference>
<evidence type="ECO:0000256" key="1">
    <source>
        <dbReference type="SAM" id="MobiDB-lite"/>
    </source>
</evidence>
<keyword evidence="2" id="KW-0472">Membrane</keyword>
<evidence type="ECO:0000313" key="5">
    <source>
        <dbReference type="Proteomes" id="UP001299265"/>
    </source>
</evidence>
<feature type="compositionally biased region" description="Gly residues" evidence="1">
    <location>
        <begin position="68"/>
        <end position="77"/>
    </location>
</feature>
<gene>
    <name evidence="4" type="ORF">LQE92_12105</name>
</gene>
<sequence>MFCSNCGQKLNENDKFCENCGNPVYQEPEDSIPNLEKEIMKNMEDELIFEIPAGAQSHPENPHREGPRTGGAYGQAGAGPQPGNTYDHLGGRSEEPPAYGSMPGVHKKQPEKKKSRLWIIILAAVAAALLIGAAVLFFMVSGPVSKLKASVRDRDWTRAEALYEKNFAGKDRREQQAAGILGDAVQEIQSEFISETTDYQTARRYLKAISGFWDDESVETALESIRELNDSRTAFKEAEACMEDEDYAGAIQKFSEVIKADGKYEEASARLETAKSKYKDKVLNESQAQAELNDYDTAIAQVKEALKILSGDRDLQEKLEELEDGQEKYAIQSVLDQADSYASKGNYYSALDLLRNTLKENPGNEKLSRALENYRQKYQEDILGKAQAALGSDENYDAAVVVLDGALHTLDGDYPEIEQVLREKREEYIQAQLAKSQQDNSVSSAVGNWNVTTVTTGTYEMPAGDFLMYGGMMNTQMRLEIYDTGEFYLDILGKTGEGTWSADGQENGRYILTMGTDTQPVTIDGAGKLSMELDGVLLKFEKETSA</sequence>
<dbReference type="InterPro" id="IPR011990">
    <property type="entry name" value="TPR-like_helical_dom_sf"/>
</dbReference>
<dbReference type="RefSeq" id="WP_231063214.1">
    <property type="nucleotide sequence ID" value="NZ_JAJNOR010000007.1"/>
</dbReference>
<dbReference type="Gene3D" id="1.25.40.10">
    <property type="entry name" value="Tetratricopeptide repeat domain"/>
    <property type="match status" value="1"/>
</dbReference>
<feature type="region of interest" description="Disordered" evidence="1">
    <location>
        <begin position="54"/>
        <end position="108"/>
    </location>
</feature>